<protein>
    <recommendedName>
        <fullName evidence="3">DUF1349 domain-containing protein</fullName>
    </recommendedName>
</protein>
<organism evidence="1 2">
    <name type="scientific">Tessaracoccus oleiagri</name>
    <dbReference type="NCBI Taxonomy" id="686624"/>
    <lineage>
        <taxon>Bacteria</taxon>
        <taxon>Bacillati</taxon>
        <taxon>Actinomycetota</taxon>
        <taxon>Actinomycetes</taxon>
        <taxon>Propionibacteriales</taxon>
        <taxon>Propionibacteriaceae</taxon>
        <taxon>Tessaracoccus</taxon>
    </lineage>
</organism>
<sequence length="192" mass="21150">MTRMNWDEGGWTNEPVRAHAEESALVVEAAEGSDAWRTTSYGFVHDTEHALVAPFPTDHAMEVDVAVDFTEQFDQAGLFLRQDAEHWIKCGVEYADGVLQAGAVVTWPRSDWSVAPVPEWNGHVVTVRASRAGDAVTIRARRGDEPWQFLRVVPIPEGAELSAGPFVCAPTRAGLVVRFLGWRLAEADSSLH</sequence>
<reference evidence="1 2" key="1">
    <citation type="submission" date="2016-10" db="EMBL/GenBank/DDBJ databases">
        <authorList>
            <person name="de Groot N.N."/>
        </authorList>
    </citation>
    <scope>NUCLEOTIDE SEQUENCE [LARGE SCALE GENOMIC DNA]</scope>
    <source>
        <strain evidence="1 2">CGMCC 1.9159</strain>
    </source>
</reference>
<dbReference type="RefSeq" id="WP_093249383.1">
    <property type="nucleotide sequence ID" value="NZ_FNGP01000001.1"/>
</dbReference>
<dbReference type="PANTHER" id="PTHR35332:SF2">
    <property type="entry name" value="REGULATION OF ENOLASE PROTEIN 1"/>
    <property type="match status" value="1"/>
</dbReference>
<evidence type="ECO:0000313" key="2">
    <source>
        <dbReference type="Proteomes" id="UP000199475"/>
    </source>
</evidence>
<proteinExistence type="predicted"/>
<evidence type="ECO:0008006" key="3">
    <source>
        <dbReference type="Google" id="ProtNLM"/>
    </source>
</evidence>
<evidence type="ECO:0000313" key="1">
    <source>
        <dbReference type="EMBL" id="SDL25262.1"/>
    </source>
</evidence>
<dbReference type="EMBL" id="FNGP01000001">
    <property type="protein sequence ID" value="SDL25262.1"/>
    <property type="molecule type" value="Genomic_DNA"/>
</dbReference>
<dbReference type="InterPro" id="IPR009784">
    <property type="entry name" value="DUF1349"/>
</dbReference>
<gene>
    <name evidence="1" type="ORF">SAMN04488242_0974</name>
</gene>
<dbReference type="OrthoDB" id="9814707at2"/>
<name>A0A1G9IJG3_9ACTN</name>
<keyword evidence="2" id="KW-1185">Reference proteome</keyword>
<dbReference type="SUPFAM" id="SSF49899">
    <property type="entry name" value="Concanavalin A-like lectins/glucanases"/>
    <property type="match status" value="1"/>
</dbReference>
<dbReference type="InterPro" id="IPR013320">
    <property type="entry name" value="ConA-like_dom_sf"/>
</dbReference>
<dbReference type="Proteomes" id="UP000199475">
    <property type="component" value="Unassembled WGS sequence"/>
</dbReference>
<dbReference type="AlphaFoldDB" id="A0A1G9IJG3"/>
<accession>A0A1G9IJG3</accession>
<dbReference type="PANTHER" id="PTHR35332">
    <property type="entry name" value="REGULATION OF ENOLASE PROTEIN 1"/>
    <property type="match status" value="1"/>
</dbReference>
<dbReference type="Gene3D" id="2.60.120.200">
    <property type="match status" value="1"/>
</dbReference>
<dbReference type="Pfam" id="PF07081">
    <property type="entry name" value="DUF1349"/>
    <property type="match status" value="1"/>
</dbReference>